<accession>A0A224XZ00</accession>
<keyword evidence="1" id="KW-1133">Transmembrane helix</keyword>
<keyword evidence="1" id="KW-0812">Transmembrane</keyword>
<keyword evidence="1" id="KW-0472">Membrane</keyword>
<reference evidence="2" key="1">
    <citation type="journal article" date="2018" name="PLoS Negl. Trop. Dis.">
        <title>An insight into the salivary gland and fat body transcriptome of Panstrongylus lignarius (Hemiptera: Heteroptera), the main vector of Chagas disease in Peru.</title>
        <authorList>
            <person name="Nevoa J.C."/>
            <person name="Mendes M.T."/>
            <person name="da Silva M.V."/>
            <person name="Soares S.C."/>
            <person name="Oliveira C.J.F."/>
            <person name="Ribeiro J.M.C."/>
        </authorList>
    </citation>
    <scope>NUCLEOTIDE SEQUENCE</scope>
</reference>
<evidence type="ECO:0000256" key="1">
    <source>
        <dbReference type="SAM" id="Phobius"/>
    </source>
</evidence>
<protein>
    <submittedName>
        <fullName evidence="2">Putative secreted protein</fullName>
    </submittedName>
</protein>
<evidence type="ECO:0000313" key="2">
    <source>
        <dbReference type="EMBL" id="JAW15258.1"/>
    </source>
</evidence>
<feature type="transmembrane region" description="Helical" evidence="1">
    <location>
        <begin position="7"/>
        <end position="29"/>
    </location>
</feature>
<name>A0A224XZ00_9HEMI</name>
<dbReference type="EMBL" id="GFTR01001168">
    <property type="protein sequence ID" value="JAW15258.1"/>
    <property type="molecule type" value="Transcribed_RNA"/>
</dbReference>
<sequence length="88" mass="10113">MFARTKLIAIIARWGLVYMLRGCLNIILLQRCFSRNPCKALFFNNSVFVSACKGWKVYTKYLGCILSILEIEIHCSIENIYCALVDKS</sequence>
<dbReference type="AlphaFoldDB" id="A0A224XZ00"/>
<organism evidence="2">
    <name type="scientific">Panstrongylus lignarius</name>
    <dbReference type="NCBI Taxonomy" id="156445"/>
    <lineage>
        <taxon>Eukaryota</taxon>
        <taxon>Metazoa</taxon>
        <taxon>Ecdysozoa</taxon>
        <taxon>Arthropoda</taxon>
        <taxon>Hexapoda</taxon>
        <taxon>Insecta</taxon>
        <taxon>Pterygota</taxon>
        <taxon>Neoptera</taxon>
        <taxon>Paraneoptera</taxon>
        <taxon>Hemiptera</taxon>
        <taxon>Heteroptera</taxon>
        <taxon>Panheteroptera</taxon>
        <taxon>Cimicomorpha</taxon>
        <taxon>Reduviidae</taxon>
        <taxon>Triatominae</taxon>
        <taxon>Panstrongylus</taxon>
    </lineage>
</organism>
<proteinExistence type="predicted"/>